<name>A0ABS2DJR9_9BACI</name>
<evidence type="ECO:0000256" key="1">
    <source>
        <dbReference type="SAM" id="Phobius"/>
    </source>
</evidence>
<comment type="caution">
    <text evidence="2">The sequence shown here is derived from an EMBL/GenBank/DDBJ whole genome shotgun (WGS) entry which is preliminary data.</text>
</comment>
<feature type="transmembrane region" description="Helical" evidence="1">
    <location>
        <begin position="28"/>
        <end position="44"/>
    </location>
</feature>
<dbReference type="Proteomes" id="UP001518925">
    <property type="component" value="Unassembled WGS sequence"/>
</dbReference>
<feature type="transmembrane region" description="Helical" evidence="1">
    <location>
        <begin position="50"/>
        <end position="70"/>
    </location>
</feature>
<feature type="transmembrane region" description="Helical" evidence="1">
    <location>
        <begin position="6"/>
        <end position="21"/>
    </location>
</feature>
<keyword evidence="1" id="KW-0812">Transmembrane</keyword>
<proteinExistence type="predicted"/>
<keyword evidence="1" id="KW-1133">Transmembrane helix</keyword>
<protein>
    <submittedName>
        <fullName evidence="2">Uncharacterized protein</fullName>
    </submittedName>
</protein>
<gene>
    <name evidence="2" type="ORF">JR050_08985</name>
</gene>
<sequence>MYNLLIVIGIVVCIWQFFLAKKKKVKTSLLLAILFSVIVVLMILGELAVLKLFVLAIAIILWFLFIWSFVKR</sequence>
<reference evidence="2 3" key="1">
    <citation type="submission" date="2021-02" db="EMBL/GenBank/DDBJ databases">
        <title>Bacillus sp. RD4P76, an endophyte from a halophyte.</title>
        <authorList>
            <person name="Sun J.-Q."/>
        </authorList>
    </citation>
    <scope>NUCLEOTIDE SEQUENCE [LARGE SCALE GENOMIC DNA]</scope>
    <source>
        <strain evidence="2 3">RD4P76</strain>
    </source>
</reference>
<keyword evidence="3" id="KW-1185">Reference proteome</keyword>
<accession>A0ABS2DJR9</accession>
<dbReference type="EMBL" id="JAFELM010000028">
    <property type="protein sequence ID" value="MBM6617801.1"/>
    <property type="molecule type" value="Genomic_DNA"/>
</dbReference>
<dbReference type="RefSeq" id="WP_204203171.1">
    <property type="nucleotide sequence ID" value="NZ_JAFELM010000028.1"/>
</dbReference>
<evidence type="ECO:0000313" key="2">
    <source>
        <dbReference type="EMBL" id="MBM6617801.1"/>
    </source>
</evidence>
<keyword evidence="1" id="KW-0472">Membrane</keyword>
<organism evidence="2 3">
    <name type="scientific">Bacillus suaedaesalsae</name>
    <dbReference type="NCBI Taxonomy" id="2810349"/>
    <lineage>
        <taxon>Bacteria</taxon>
        <taxon>Bacillati</taxon>
        <taxon>Bacillota</taxon>
        <taxon>Bacilli</taxon>
        <taxon>Bacillales</taxon>
        <taxon>Bacillaceae</taxon>
        <taxon>Bacillus</taxon>
    </lineage>
</organism>
<evidence type="ECO:0000313" key="3">
    <source>
        <dbReference type="Proteomes" id="UP001518925"/>
    </source>
</evidence>